<evidence type="ECO:0000256" key="1">
    <source>
        <dbReference type="ARBA" id="ARBA00004496"/>
    </source>
</evidence>
<dbReference type="PIRSF" id="PIRSF000450">
    <property type="entry name" value="H_ser_succinyltr"/>
    <property type="match status" value="1"/>
</dbReference>
<dbReference type="SUPFAM" id="SSF52317">
    <property type="entry name" value="Class I glutamine amidotransferase-like"/>
    <property type="match status" value="1"/>
</dbReference>
<dbReference type="KEGG" id="cad:Curi_c12260"/>
<dbReference type="HAMAP" id="MF_00295">
    <property type="entry name" value="MetA_acyltransf"/>
    <property type="match status" value="1"/>
</dbReference>
<feature type="active site" evidence="8">
    <location>
        <position position="264"/>
    </location>
</feature>
<evidence type="ECO:0000256" key="8">
    <source>
        <dbReference type="HAMAP-Rule" id="MF_00295"/>
    </source>
</evidence>
<accession>K0AZM8</accession>
<feature type="active site" description="Proton acceptor" evidence="8">
    <location>
        <position position="262"/>
    </location>
</feature>
<dbReference type="GO" id="GO:0008899">
    <property type="term" value="F:homoserine O-succinyltransferase activity"/>
    <property type="evidence" value="ECO:0007669"/>
    <property type="project" value="UniProtKB-UniRule"/>
</dbReference>
<dbReference type="UniPathway" id="UPA00051">
    <property type="reaction ID" value="UER00074"/>
</dbReference>
<sequence>MRERYKKSFFHFERGFFYEKIYFGGVFMPIVIPTELPAYKILTEENIFVMGESRAKTQNIRPLRIAVLNLMPTKIETETQILRLLGNTPLQVEITLLRTETYESRNISKEHLESFYKTFKEIKNKKFDGMIITGAPVEHIEFEDVEYWQELADIMEYTKSNVTSTFHICWGAQAGLYYHYSINKHMLDKKIFGVFKHNVINKKSNLLRGFDDEYFAPQSRHTDISREDILRIPEIELLSESEESGVYIAASKDGRQVFVTGHSEYDPLTLKSEFDRDVARGLDNVDIPKNYFPQDDPTKEPIVRWRSHASLLFSNWLNYYVYQETPYVLD</sequence>
<dbReference type="STRING" id="1128398.Curi_c12260"/>
<evidence type="ECO:0000256" key="3">
    <source>
        <dbReference type="ARBA" id="ARBA00022605"/>
    </source>
</evidence>
<feature type="active site" description="Acyl-thioester intermediate" evidence="8 9">
    <location>
        <position position="169"/>
    </location>
</feature>
<dbReference type="Pfam" id="PF04204">
    <property type="entry name" value="HTS"/>
    <property type="match status" value="1"/>
</dbReference>
<proteinExistence type="inferred from homology"/>
<keyword evidence="4 8" id="KW-0808">Transferase</keyword>
<dbReference type="AlphaFoldDB" id="K0AZM8"/>
<comment type="function">
    <text evidence="8">Transfers an acetyl group from acetyl-CoA to L-homoserine, forming acetyl-L-homoserine.</text>
</comment>
<dbReference type="PANTHER" id="PTHR20919:SF0">
    <property type="entry name" value="HOMOSERINE O-SUCCINYLTRANSFERASE"/>
    <property type="match status" value="1"/>
</dbReference>
<keyword evidence="3 8" id="KW-0028">Amino-acid biosynthesis</keyword>
<dbReference type="GO" id="GO:0005737">
    <property type="term" value="C:cytoplasm"/>
    <property type="evidence" value="ECO:0007669"/>
    <property type="project" value="UniProtKB-SubCell"/>
</dbReference>
<dbReference type="InterPro" id="IPR005697">
    <property type="entry name" value="HST_MetA"/>
</dbReference>
<dbReference type="NCBIfam" id="TIGR01001">
    <property type="entry name" value="metA"/>
    <property type="match status" value="1"/>
</dbReference>
<comment type="similarity">
    <text evidence="8">Belongs to the MetA family.</text>
</comment>
<dbReference type="PATRIC" id="fig|1128398.3.peg.1242"/>
<reference evidence="10 11" key="1">
    <citation type="journal article" date="2012" name="PLoS ONE">
        <title>The purine-utilizing bacterium Clostridium acidurici 9a: a genome-guided metabolic reconsideration.</title>
        <authorList>
            <person name="Hartwich K."/>
            <person name="Poehlein A."/>
            <person name="Daniel R."/>
        </authorList>
    </citation>
    <scope>NUCLEOTIDE SEQUENCE [LARGE SCALE GENOMIC DNA]</scope>
    <source>
        <strain evidence="11">ATCC 7906 / DSM 604 / BCRC 14475 / CIP 104303 / KCTC 5404 / NCIMB 10678 / 9a</strain>
    </source>
</reference>
<feature type="site" description="Important for acyl-CoA specificity" evidence="8">
    <location>
        <position position="138"/>
    </location>
</feature>
<feature type="site" description="Important for substrate specificity" evidence="8">
    <location>
        <position position="219"/>
    </location>
</feature>
<dbReference type="PANTHER" id="PTHR20919">
    <property type="entry name" value="HOMOSERINE O-SUCCINYLTRANSFERASE"/>
    <property type="match status" value="1"/>
</dbReference>
<dbReference type="EMBL" id="CP003326">
    <property type="protein sequence ID" value="AFS78237.1"/>
    <property type="molecule type" value="Genomic_DNA"/>
</dbReference>
<dbReference type="GO" id="GO:0019281">
    <property type="term" value="P:L-methionine biosynthetic process from homoserine via O-succinyl-L-homoserine and cystathionine"/>
    <property type="evidence" value="ECO:0007669"/>
    <property type="project" value="InterPro"/>
</dbReference>
<dbReference type="EC" id="2.3.1.31" evidence="8"/>
<evidence type="ECO:0000256" key="4">
    <source>
        <dbReference type="ARBA" id="ARBA00022679"/>
    </source>
</evidence>
<feature type="binding site" evidence="8">
    <location>
        <position position="276"/>
    </location>
    <ligand>
        <name>substrate</name>
    </ligand>
</feature>
<evidence type="ECO:0000256" key="5">
    <source>
        <dbReference type="ARBA" id="ARBA00023167"/>
    </source>
</evidence>
<comment type="catalytic activity">
    <reaction evidence="7 8">
        <text>L-homoserine + acetyl-CoA = O-acetyl-L-homoserine + CoA</text>
        <dbReference type="Rhea" id="RHEA:13701"/>
        <dbReference type="ChEBI" id="CHEBI:57287"/>
        <dbReference type="ChEBI" id="CHEBI:57288"/>
        <dbReference type="ChEBI" id="CHEBI:57476"/>
        <dbReference type="ChEBI" id="CHEBI:57716"/>
        <dbReference type="EC" id="2.3.1.31"/>
    </reaction>
</comment>
<comment type="pathway">
    <text evidence="8">Amino-acid biosynthesis; L-methionine biosynthesis via de novo pathway; O-acetyl-L-homoserine from L-homoserine: step 1/1.</text>
</comment>
<comment type="subcellular location">
    <subcellularLocation>
        <location evidence="1 8">Cytoplasm</location>
    </subcellularLocation>
</comment>
<dbReference type="Proteomes" id="UP000006094">
    <property type="component" value="Chromosome"/>
</dbReference>
<evidence type="ECO:0000256" key="9">
    <source>
        <dbReference type="PIRSR" id="PIRSR000450-1"/>
    </source>
</evidence>
<gene>
    <name evidence="10" type="primary">metA</name>
    <name evidence="8" type="synonym">metAA</name>
    <name evidence="10" type="ordered locus">Curi_c12260</name>
</gene>
<keyword evidence="6 8" id="KW-0012">Acyltransferase</keyword>
<dbReference type="Gene3D" id="3.40.50.880">
    <property type="match status" value="1"/>
</dbReference>
<dbReference type="GO" id="GO:0004414">
    <property type="term" value="F:homoserine O-acetyltransferase activity"/>
    <property type="evidence" value="ECO:0007669"/>
    <property type="project" value="UniProtKB-EC"/>
</dbReference>
<organism evidence="10 11">
    <name type="scientific">Gottschalkia acidurici (strain ATCC 7906 / DSM 604 / BCRC 14475 / CIP 104303 / KCTC 5404 / NCIMB 10678 / 9a)</name>
    <name type="common">Clostridium acidurici</name>
    <dbReference type="NCBI Taxonomy" id="1128398"/>
    <lineage>
        <taxon>Bacteria</taxon>
        <taxon>Bacillati</taxon>
        <taxon>Bacillota</taxon>
        <taxon>Tissierellia</taxon>
        <taxon>Tissierellales</taxon>
        <taxon>Gottschalkiaceae</taxon>
        <taxon>Gottschalkia</taxon>
    </lineage>
</organism>
<dbReference type="CDD" id="cd03131">
    <property type="entry name" value="GATase1_HTS"/>
    <property type="match status" value="1"/>
</dbReference>
<feature type="binding site" evidence="8">
    <location>
        <position position="219"/>
    </location>
    <ligand>
        <name>substrate</name>
    </ligand>
</feature>
<comment type="caution">
    <text evidence="8">Lacks conserved residue(s) required for the propagation of feature annotation.</text>
</comment>
<keyword evidence="5 8" id="KW-0486">Methionine biosynthesis</keyword>
<keyword evidence="11" id="KW-1185">Reference proteome</keyword>
<feature type="binding site" evidence="8">
    <location>
        <position position="190"/>
    </location>
    <ligand>
        <name>substrate</name>
    </ligand>
</feature>
<evidence type="ECO:0000256" key="6">
    <source>
        <dbReference type="ARBA" id="ARBA00023315"/>
    </source>
</evidence>
<name>K0AZM8_GOTA9</name>
<evidence type="ECO:0000256" key="2">
    <source>
        <dbReference type="ARBA" id="ARBA00022490"/>
    </source>
</evidence>
<dbReference type="HOGENOM" id="CLU_057851_0_1_9"/>
<evidence type="ECO:0000313" key="11">
    <source>
        <dbReference type="Proteomes" id="UP000006094"/>
    </source>
</evidence>
<keyword evidence="2 8" id="KW-0963">Cytoplasm</keyword>
<dbReference type="FunFam" id="3.40.50.880:FF:000004">
    <property type="entry name" value="Homoserine O-succinyltransferase"/>
    <property type="match status" value="1"/>
</dbReference>
<dbReference type="InterPro" id="IPR033752">
    <property type="entry name" value="MetA_family"/>
</dbReference>
<protein>
    <recommendedName>
        <fullName evidence="8">Homoserine O-acetyltransferase</fullName>
        <shortName evidence="8">HAT</shortName>
        <ecNumber evidence="8">2.3.1.31</ecNumber>
    </recommendedName>
    <alternativeName>
        <fullName evidence="8">Homoserine transacetylase</fullName>
        <shortName evidence="8">HTA</shortName>
    </alternativeName>
</protein>
<evidence type="ECO:0000313" key="10">
    <source>
        <dbReference type="EMBL" id="AFS78237.1"/>
    </source>
</evidence>
<dbReference type="InterPro" id="IPR029062">
    <property type="entry name" value="Class_I_gatase-like"/>
</dbReference>
<evidence type="ECO:0000256" key="7">
    <source>
        <dbReference type="ARBA" id="ARBA00049043"/>
    </source>
</evidence>
<dbReference type="eggNOG" id="COG1897">
    <property type="taxonomic scope" value="Bacteria"/>
</dbReference>